<feature type="transmembrane region" description="Helical" evidence="1">
    <location>
        <begin position="25"/>
        <end position="51"/>
    </location>
</feature>
<dbReference type="GO" id="GO:0000987">
    <property type="term" value="F:cis-regulatory region sequence-specific DNA binding"/>
    <property type="evidence" value="ECO:0007669"/>
    <property type="project" value="TreeGrafter"/>
</dbReference>
<dbReference type="PANTHER" id="PTHR12480">
    <property type="entry name" value="ARGININE DEMETHYLASE AND LYSYL-HYDROXYLASE JMJD"/>
    <property type="match status" value="1"/>
</dbReference>
<dbReference type="Proteomes" id="UP000593567">
    <property type="component" value="Unassembled WGS sequence"/>
</dbReference>
<evidence type="ECO:0000256" key="1">
    <source>
        <dbReference type="SAM" id="Phobius"/>
    </source>
</evidence>
<protein>
    <recommendedName>
        <fullName evidence="4">JMJD6</fullName>
    </recommendedName>
</protein>
<keyword evidence="3" id="KW-1185">Reference proteome</keyword>
<dbReference type="GO" id="GO:0005634">
    <property type="term" value="C:nucleus"/>
    <property type="evidence" value="ECO:0007669"/>
    <property type="project" value="TreeGrafter"/>
</dbReference>
<dbReference type="Gene3D" id="2.60.120.650">
    <property type="entry name" value="Cupin"/>
    <property type="match status" value="1"/>
</dbReference>
<dbReference type="SUPFAM" id="SSF51197">
    <property type="entry name" value="Clavaminate synthase-like"/>
    <property type="match status" value="1"/>
</dbReference>
<gene>
    <name evidence="2" type="ORF">EB796_006654</name>
</gene>
<keyword evidence="1" id="KW-0812">Transmembrane</keyword>
<organism evidence="2 3">
    <name type="scientific">Bugula neritina</name>
    <name type="common">Brown bryozoan</name>
    <name type="synonym">Sertularia neritina</name>
    <dbReference type="NCBI Taxonomy" id="10212"/>
    <lineage>
        <taxon>Eukaryota</taxon>
        <taxon>Metazoa</taxon>
        <taxon>Spiralia</taxon>
        <taxon>Lophotrochozoa</taxon>
        <taxon>Bryozoa</taxon>
        <taxon>Gymnolaemata</taxon>
        <taxon>Cheilostomatida</taxon>
        <taxon>Flustrina</taxon>
        <taxon>Buguloidea</taxon>
        <taxon>Bugulidae</taxon>
        <taxon>Bugula</taxon>
    </lineage>
</organism>
<evidence type="ECO:0000313" key="2">
    <source>
        <dbReference type="EMBL" id="KAF6035040.1"/>
    </source>
</evidence>
<name>A0A7J7K8S9_BUGNE</name>
<dbReference type="EMBL" id="VXIV02000947">
    <property type="protein sequence ID" value="KAF6035040.1"/>
    <property type="molecule type" value="Genomic_DNA"/>
</dbReference>
<comment type="caution">
    <text evidence="2">The sequence shown here is derived from an EMBL/GenBank/DDBJ whole genome shotgun (WGS) entry which is preliminary data.</text>
</comment>
<dbReference type="AlphaFoldDB" id="A0A7J7K8S9"/>
<reference evidence="2" key="1">
    <citation type="submission" date="2020-06" db="EMBL/GenBank/DDBJ databases">
        <title>Draft genome of Bugula neritina, a colonial animal packing powerful symbionts and potential medicines.</title>
        <authorList>
            <person name="Rayko M."/>
        </authorList>
    </citation>
    <scope>NUCLEOTIDE SEQUENCE [LARGE SCALE GENOMIC DNA]</scope>
    <source>
        <strain evidence="2">Kwan_BN1</strain>
    </source>
</reference>
<dbReference type="PANTHER" id="PTHR12480:SF21">
    <property type="entry name" value="JMJC DOMAIN-CONTAINING PROTEIN 8"/>
    <property type="match status" value="1"/>
</dbReference>
<sequence length="208" mass="23270">MRIIRSRSSKACAVNKSQRKSKSEASLLSGSSWGLVVLAVLPLVAMVMVSLCNYLGTLSLFVAYQRPKYVDEVTHSSPGTLSQSSGQVMSLGEFYKLTFEKTTPTHWSYATDEHFITNHPPLLKDVGPNKYADEDYFQLFPEEVKPRNAMLLWGTKHSRSKLHVDPYNWTGTIALLKGVKKWKMWPLTQVTNSNSISGDPVSPSTVPF</sequence>
<evidence type="ECO:0008006" key="4">
    <source>
        <dbReference type="Google" id="ProtNLM"/>
    </source>
</evidence>
<evidence type="ECO:0000313" key="3">
    <source>
        <dbReference type="Proteomes" id="UP000593567"/>
    </source>
</evidence>
<keyword evidence="1" id="KW-1133">Transmembrane helix</keyword>
<keyword evidence="1" id="KW-0472">Membrane</keyword>
<dbReference type="OrthoDB" id="203487at2759"/>
<accession>A0A7J7K8S9</accession>
<dbReference type="InterPro" id="IPR050910">
    <property type="entry name" value="JMJD6_ArgDemeth/LysHydrox"/>
</dbReference>
<proteinExistence type="predicted"/>